<evidence type="ECO:0000259" key="1">
    <source>
        <dbReference type="Pfam" id="PF00005"/>
    </source>
</evidence>
<evidence type="ECO:0000313" key="2">
    <source>
        <dbReference type="EMBL" id="WWD80369.1"/>
    </source>
</evidence>
<dbReference type="EMBL" id="CP144914">
    <property type="protein sequence ID" value="WWD80369.1"/>
    <property type="molecule type" value="Genomic_DNA"/>
</dbReference>
<keyword evidence="2" id="KW-0547">Nucleotide-binding</keyword>
<dbReference type="Proteomes" id="UP000321816">
    <property type="component" value="Chromosome"/>
</dbReference>
<feature type="domain" description="ABC transporter" evidence="1">
    <location>
        <begin position="15"/>
        <end position="54"/>
    </location>
</feature>
<sequence>MEKLVLELNDIKVSFLDKTIFTEIDQLSGGESIRLKLCQLFLGACNVLILDEPENFLDLRSRKALESLLLNYEGTVLMVSHDRAFINRTADQVYEIQEKKVKLIHEYKKQ</sequence>
<reference evidence="2 3" key="1">
    <citation type="submission" date="2024-01" db="EMBL/GenBank/DDBJ databases">
        <title>Complete Genome Sequence of Alkalicoccus halolimnae BZ-SZ-XJ29T, a Moderately Halophilic Bacterium Isolated from a Salt Lake.</title>
        <authorList>
            <person name="Zhao B."/>
        </authorList>
    </citation>
    <scope>NUCLEOTIDE SEQUENCE [LARGE SCALE GENOMIC DNA]</scope>
    <source>
        <strain evidence="2 3">BZ-SZ-XJ29</strain>
    </source>
</reference>
<dbReference type="InterPro" id="IPR027417">
    <property type="entry name" value="P-loop_NTPase"/>
</dbReference>
<organism evidence="2 3">
    <name type="scientific">Alkalicoccus halolimnae</name>
    <dbReference type="NCBI Taxonomy" id="1667239"/>
    <lineage>
        <taxon>Bacteria</taxon>
        <taxon>Bacillati</taxon>
        <taxon>Bacillota</taxon>
        <taxon>Bacilli</taxon>
        <taxon>Bacillales</taxon>
        <taxon>Bacillaceae</taxon>
        <taxon>Alkalicoccus</taxon>
    </lineage>
</organism>
<accession>A0A5C7F3P5</accession>
<dbReference type="AlphaFoldDB" id="A0A5C7F3P5"/>
<dbReference type="Gene3D" id="3.40.50.300">
    <property type="entry name" value="P-loop containing nucleotide triphosphate hydrolases"/>
    <property type="match status" value="1"/>
</dbReference>
<dbReference type="PANTHER" id="PTHR42855">
    <property type="entry name" value="ABC TRANSPORTER ATP-BINDING SUBUNIT"/>
    <property type="match status" value="1"/>
</dbReference>
<name>A0A5C7F3P5_9BACI</name>
<dbReference type="PANTHER" id="PTHR42855:SF2">
    <property type="entry name" value="DRUG RESISTANCE ABC TRANSPORTER,ATP-BINDING PROTEIN"/>
    <property type="match status" value="1"/>
</dbReference>
<proteinExistence type="predicted"/>
<dbReference type="OrthoDB" id="9760950at2"/>
<gene>
    <name evidence="2" type="ORF">FTX54_002045</name>
</gene>
<dbReference type="KEGG" id="ahal:FTX54_002045"/>
<dbReference type="GO" id="GO:0016887">
    <property type="term" value="F:ATP hydrolysis activity"/>
    <property type="evidence" value="ECO:0007669"/>
    <property type="project" value="InterPro"/>
</dbReference>
<dbReference type="SUPFAM" id="SSF52540">
    <property type="entry name" value="P-loop containing nucleoside triphosphate hydrolases"/>
    <property type="match status" value="1"/>
</dbReference>
<dbReference type="GO" id="GO:0005524">
    <property type="term" value="F:ATP binding"/>
    <property type="evidence" value="ECO:0007669"/>
    <property type="project" value="UniProtKB-KW"/>
</dbReference>
<dbReference type="InterPro" id="IPR051309">
    <property type="entry name" value="ABCF_ATPase"/>
</dbReference>
<evidence type="ECO:0000313" key="3">
    <source>
        <dbReference type="Proteomes" id="UP000321816"/>
    </source>
</evidence>
<dbReference type="Pfam" id="PF00005">
    <property type="entry name" value="ABC_tran"/>
    <property type="match status" value="1"/>
</dbReference>
<protein>
    <submittedName>
        <fullName evidence="2">ATP-binding cassette domain-containing protein</fullName>
    </submittedName>
</protein>
<dbReference type="RefSeq" id="WP_147803854.1">
    <property type="nucleotide sequence ID" value="NZ_CP144914.1"/>
</dbReference>
<dbReference type="InterPro" id="IPR003439">
    <property type="entry name" value="ABC_transporter-like_ATP-bd"/>
</dbReference>
<keyword evidence="3" id="KW-1185">Reference proteome</keyword>
<keyword evidence="2" id="KW-0067">ATP-binding</keyword>